<protein>
    <submittedName>
        <fullName evidence="1">Uncharacterized protein</fullName>
    </submittedName>
</protein>
<sequence length="153" mass="17292">MLWVKHGKGSRCTCNRSSSLRVQAEGYCAHSSEVRWETGVVCEPRLSVSIVSVPPGLMISRSVNGSPILAHAAQERQGLRILWLTERAKKEWDELFLNSNYLAGIRQSGINGRLRSGRFRSVCWKVEKCMRWKVIPTRGRESPSQMVCESDSN</sequence>
<organism evidence="1 2">
    <name type="scientific">Aldrovandia affinis</name>
    <dbReference type="NCBI Taxonomy" id="143900"/>
    <lineage>
        <taxon>Eukaryota</taxon>
        <taxon>Metazoa</taxon>
        <taxon>Chordata</taxon>
        <taxon>Craniata</taxon>
        <taxon>Vertebrata</taxon>
        <taxon>Euteleostomi</taxon>
        <taxon>Actinopterygii</taxon>
        <taxon>Neopterygii</taxon>
        <taxon>Teleostei</taxon>
        <taxon>Notacanthiformes</taxon>
        <taxon>Halosauridae</taxon>
        <taxon>Aldrovandia</taxon>
    </lineage>
</organism>
<evidence type="ECO:0000313" key="1">
    <source>
        <dbReference type="EMBL" id="KAJ8415915.1"/>
    </source>
</evidence>
<evidence type="ECO:0000313" key="2">
    <source>
        <dbReference type="Proteomes" id="UP001221898"/>
    </source>
</evidence>
<accession>A0AAD7T7Y5</accession>
<dbReference type="AlphaFoldDB" id="A0AAD7T7Y5"/>
<keyword evidence="2" id="KW-1185">Reference proteome</keyword>
<reference evidence="1" key="1">
    <citation type="journal article" date="2023" name="Science">
        <title>Genome structures resolve the early diversification of teleost fishes.</title>
        <authorList>
            <person name="Parey E."/>
            <person name="Louis A."/>
            <person name="Montfort J."/>
            <person name="Bouchez O."/>
            <person name="Roques C."/>
            <person name="Iampietro C."/>
            <person name="Lluch J."/>
            <person name="Castinel A."/>
            <person name="Donnadieu C."/>
            <person name="Desvignes T."/>
            <person name="Floi Bucao C."/>
            <person name="Jouanno E."/>
            <person name="Wen M."/>
            <person name="Mejri S."/>
            <person name="Dirks R."/>
            <person name="Jansen H."/>
            <person name="Henkel C."/>
            <person name="Chen W.J."/>
            <person name="Zahm M."/>
            <person name="Cabau C."/>
            <person name="Klopp C."/>
            <person name="Thompson A.W."/>
            <person name="Robinson-Rechavi M."/>
            <person name="Braasch I."/>
            <person name="Lecointre G."/>
            <person name="Bobe J."/>
            <person name="Postlethwait J.H."/>
            <person name="Berthelot C."/>
            <person name="Roest Crollius H."/>
            <person name="Guiguen Y."/>
        </authorList>
    </citation>
    <scope>NUCLEOTIDE SEQUENCE</scope>
    <source>
        <strain evidence="1">NC1722</strain>
    </source>
</reference>
<dbReference type="EMBL" id="JAINUG010000008">
    <property type="protein sequence ID" value="KAJ8415915.1"/>
    <property type="molecule type" value="Genomic_DNA"/>
</dbReference>
<name>A0AAD7T7Y5_9TELE</name>
<gene>
    <name evidence="1" type="ORF">AAFF_G00404720</name>
</gene>
<comment type="caution">
    <text evidence="1">The sequence shown here is derived from an EMBL/GenBank/DDBJ whole genome shotgun (WGS) entry which is preliminary data.</text>
</comment>
<proteinExistence type="predicted"/>
<dbReference type="Proteomes" id="UP001221898">
    <property type="component" value="Unassembled WGS sequence"/>
</dbReference>